<dbReference type="Proteomes" id="UP000254631">
    <property type="component" value="Unassembled WGS sequence"/>
</dbReference>
<keyword evidence="2" id="KW-0540">Nuclease</keyword>
<sequence>MNKYLVIILITLGLVSCQFKKDESYYRSHPSELQNALKLCPGTQPDGLSCQQLEAIGRRMNSLAYQLQYNPQEFGNKILALQQVIANQQREIQSKKDNAELQDSLKRNQEDLAYYLAVVKWLESPES</sequence>
<gene>
    <name evidence="2" type="ORF">NCTC12000_01411</name>
    <name evidence="1" type="ORF">O6C86_06680</name>
</gene>
<keyword evidence="2" id="KW-0378">Hydrolase</keyword>
<organism evidence="2 3">
    <name type="scientific">Legionella pneumophila</name>
    <dbReference type="NCBI Taxonomy" id="446"/>
    <lineage>
        <taxon>Bacteria</taxon>
        <taxon>Pseudomonadati</taxon>
        <taxon>Pseudomonadota</taxon>
        <taxon>Gammaproteobacteria</taxon>
        <taxon>Legionellales</taxon>
        <taxon>Legionellaceae</taxon>
        <taxon>Legionella</taxon>
    </lineage>
</organism>
<dbReference type="EMBL" id="JAPXIC010000040">
    <property type="protein sequence ID" value="MCZ4718899.1"/>
    <property type="molecule type" value="Genomic_DNA"/>
</dbReference>
<proteinExistence type="predicted"/>
<protein>
    <submittedName>
        <fullName evidence="2">Secreted endonuclease</fullName>
    </submittedName>
</protein>
<evidence type="ECO:0000313" key="2">
    <source>
        <dbReference type="EMBL" id="STX79420.1"/>
    </source>
</evidence>
<keyword evidence="2" id="KW-0255">Endonuclease</keyword>
<dbReference type="RefSeq" id="WP_011946336.1">
    <property type="nucleotide sequence ID" value="NZ_BAZA01000207.1"/>
</dbReference>
<reference evidence="2 3" key="1">
    <citation type="submission" date="2018-06" db="EMBL/GenBank/DDBJ databases">
        <authorList>
            <consortium name="Pathogen Informatics"/>
            <person name="Doyle S."/>
        </authorList>
    </citation>
    <scope>NUCLEOTIDE SEQUENCE [LARGE SCALE GENOMIC DNA]</scope>
    <source>
        <strain evidence="2 3">NCTC12000</strain>
    </source>
</reference>
<dbReference type="EMBL" id="UGOL01000001">
    <property type="protein sequence ID" value="STX79420.1"/>
    <property type="molecule type" value="Genomic_DNA"/>
</dbReference>
<dbReference type="GO" id="GO:0004519">
    <property type="term" value="F:endonuclease activity"/>
    <property type="evidence" value="ECO:0007669"/>
    <property type="project" value="UniProtKB-KW"/>
</dbReference>
<evidence type="ECO:0000313" key="1">
    <source>
        <dbReference type="EMBL" id="MCZ4718899.1"/>
    </source>
</evidence>
<dbReference type="Proteomes" id="UP001071279">
    <property type="component" value="Unassembled WGS sequence"/>
</dbReference>
<name>A0A128RSI3_LEGPN</name>
<dbReference type="AlphaFoldDB" id="A0A128RSI3"/>
<accession>A0A128RSI3</accession>
<reference evidence="1" key="2">
    <citation type="submission" date="2022-12" db="EMBL/GenBank/DDBJ databases">
        <title>Comparative genomics of Legionella pneumophila isolates from the West Bank and Germany support molecular epidemiology of Legionnaires disease.</title>
        <authorList>
            <person name="Zayed A.R."/>
            <person name="Bitar D.M."/>
            <person name="Steinert M."/>
            <person name="Lueck C."/>
            <person name="Brettar I."/>
            <person name="Hoefle M.G."/>
            <person name="Bunk B."/>
        </authorList>
    </citation>
    <scope>NUCLEOTIDE SEQUENCE</scope>
    <source>
        <strain evidence="1">H23</strain>
    </source>
</reference>
<dbReference type="PROSITE" id="PS51257">
    <property type="entry name" value="PROKAR_LIPOPROTEIN"/>
    <property type="match status" value="1"/>
</dbReference>
<dbReference type="OMA" id="RMNELAY"/>
<evidence type="ECO:0000313" key="3">
    <source>
        <dbReference type="Proteomes" id="UP000254631"/>
    </source>
</evidence>